<comment type="caution">
    <text evidence="8">The sequence shown here is derived from an EMBL/GenBank/DDBJ whole genome shotgun (WGS) entry which is preliminary data.</text>
</comment>
<evidence type="ECO:0000256" key="5">
    <source>
        <dbReference type="PIRSR" id="PIRSR606689-1"/>
    </source>
</evidence>
<dbReference type="EMBL" id="LWCA01000290">
    <property type="protein sequence ID" value="OAF69380.1"/>
    <property type="molecule type" value="Genomic_DNA"/>
</dbReference>
<keyword evidence="6" id="KW-0460">Magnesium</keyword>
<accession>A0A177B5I7</accession>
<dbReference type="InterPro" id="IPR005225">
    <property type="entry name" value="Small_GTP-bd"/>
</dbReference>
<dbReference type="GO" id="GO:0030010">
    <property type="term" value="P:establishment of cell polarity"/>
    <property type="evidence" value="ECO:0007669"/>
    <property type="project" value="UniProtKB-ARBA"/>
</dbReference>
<protein>
    <submittedName>
        <fullName evidence="8">ADP-ribosylation factor-like protein 2</fullName>
    </submittedName>
</protein>
<keyword evidence="3 5" id="KW-0547">Nucleotide-binding</keyword>
<evidence type="ECO:0000256" key="4">
    <source>
        <dbReference type="ARBA" id="ARBA00023134"/>
    </source>
</evidence>
<dbReference type="InterPro" id="IPR006689">
    <property type="entry name" value="Small_GTPase_ARF/SAR"/>
</dbReference>
<dbReference type="GO" id="GO:0046872">
    <property type="term" value="F:metal ion binding"/>
    <property type="evidence" value="ECO:0007669"/>
    <property type="project" value="UniProtKB-KW"/>
</dbReference>
<dbReference type="InterPro" id="IPR044612">
    <property type="entry name" value="ARL2/3"/>
</dbReference>
<dbReference type="PROSITE" id="PS51417">
    <property type="entry name" value="ARF"/>
    <property type="match status" value="1"/>
</dbReference>
<dbReference type="InterPro" id="IPR027417">
    <property type="entry name" value="P-loop_NTPase"/>
</dbReference>
<evidence type="ECO:0000313" key="9">
    <source>
        <dbReference type="Proteomes" id="UP000078046"/>
    </source>
</evidence>
<dbReference type="GO" id="GO:0003924">
    <property type="term" value="F:GTPase activity"/>
    <property type="evidence" value="ECO:0007669"/>
    <property type="project" value="InterPro"/>
</dbReference>
<dbReference type="GO" id="GO:0005525">
    <property type="term" value="F:GTP binding"/>
    <property type="evidence" value="ECO:0007669"/>
    <property type="project" value="UniProtKB-KW"/>
</dbReference>
<sequence>MGLNTILKKLKRKSQEMRILILGLDNAGKSTFVNNILNEDVTKIVPTVGFQIKSVVHNDYTINIWDVGGQLSLRTFWRNYFESTDGLIWVVDSSDRDRMIDCAKELHKLLKEEPLIGAPLLVLANKRDLVGSLDSNSISEYLQLEKLKNRRWQIFQVSSMPDCKKPGLTNTITALDWLIQRAVEVNL</sequence>
<keyword evidence="6" id="KW-0479">Metal-binding</keyword>
<dbReference type="Pfam" id="PF00025">
    <property type="entry name" value="Arf"/>
    <property type="match status" value="1"/>
</dbReference>
<dbReference type="Proteomes" id="UP000078046">
    <property type="component" value="Unassembled WGS sequence"/>
</dbReference>
<feature type="binding site" evidence="6">
    <location>
        <position position="30"/>
    </location>
    <ligand>
        <name>Mg(2+)</name>
        <dbReference type="ChEBI" id="CHEBI:18420"/>
    </ligand>
</feature>
<comment type="similarity">
    <text evidence="1 7">Belongs to the small GTPase superfamily. Arf family.</text>
</comment>
<dbReference type="NCBIfam" id="TIGR00231">
    <property type="entry name" value="small_GTP"/>
    <property type="match status" value="1"/>
</dbReference>
<proteinExistence type="inferred from homology"/>
<dbReference type="Gene3D" id="3.40.50.300">
    <property type="entry name" value="P-loop containing nucleotide triphosphate hydrolases"/>
    <property type="match status" value="1"/>
</dbReference>
<dbReference type="PANTHER" id="PTHR45697">
    <property type="entry name" value="ADP-RIBOSYLATION FACTOR-LIKE PROTEIN 2-RELATED"/>
    <property type="match status" value="1"/>
</dbReference>
<dbReference type="AlphaFoldDB" id="A0A177B5I7"/>
<reference evidence="8 9" key="1">
    <citation type="submission" date="2016-04" db="EMBL/GenBank/DDBJ databases">
        <title>The genome of Intoshia linei affirms orthonectids as highly simplified spiralians.</title>
        <authorList>
            <person name="Mikhailov K.V."/>
            <person name="Slusarev G.S."/>
            <person name="Nikitin M.A."/>
            <person name="Logacheva M.D."/>
            <person name="Penin A."/>
            <person name="Aleoshin V."/>
            <person name="Panchin Y.V."/>
        </authorList>
    </citation>
    <scope>NUCLEOTIDE SEQUENCE [LARGE SCALE GENOMIC DNA]</scope>
    <source>
        <strain evidence="8">Intl2013</strain>
        <tissue evidence="8">Whole animal</tissue>
    </source>
</reference>
<name>A0A177B5I7_9BILA</name>
<evidence type="ECO:0000256" key="3">
    <source>
        <dbReference type="ARBA" id="ARBA00022741"/>
    </source>
</evidence>
<evidence type="ECO:0000256" key="7">
    <source>
        <dbReference type="RuleBase" id="RU003925"/>
    </source>
</evidence>
<feature type="binding site" evidence="6">
    <location>
        <position position="47"/>
    </location>
    <ligand>
        <name>Mg(2+)</name>
        <dbReference type="ChEBI" id="CHEBI:18420"/>
    </ligand>
</feature>
<dbReference type="FunFam" id="3.40.50.300:FF:000412">
    <property type="entry name" value="ADP-ribosylation factor 1"/>
    <property type="match status" value="1"/>
</dbReference>
<evidence type="ECO:0000256" key="6">
    <source>
        <dbReference type="PIRSR" id="PIRSR606689-2"/>
    </source>
</evidence>
<feature type="binding site" evidence="5">
    <location>
        <begin position="23"/>
        <end position="30"/>
    </location>
    <ligand>
        <name>GTP</name>
        <dbReference type="ChEBI" id="CHEBI:37565"/>
    </ligand>
</feature>
<evidence type="ECO:0000256" key="1">
    <source>
        <dbReference type="ARBA" id="ARBA00010290"/>
    </source>
</evidence>
<feature type="binding site" evidence="5">
    <location>
        <begin position="125"/>
        <end position="128"/>
    </location>
    <ligand>
        <name>GTP</name>
        <dbReference type="ChEBI" id="CHEBI:37565"/>
    </ligand>
</feature>
<keyword evidence="2" id="KW-0519">Myristate</keyword>
<organism evidence="8 9">
    <name type="scientific">Intoshia linei</name>
    <dbReference type="NCBI Taxonomy" id="1819745"/>
    <lineage>
        <taxon>Eukaryota</taxon>
        <taxon>Metazoa</taxon>
        <taxon>Spiralia</taxon>
        <taxon>Lophotrochozoa</taxon>
        <taxon>Mesozoa</taxon>
        <taxon>Orthonectida</taxon>
        <taxon>Rhopaluridae</taxon>
        <taxon>Intoshia</taxon>
    </lineage>
</organism>
<dbReference type="OrthoDB" id="2011769at2759"/>
<keyword evidence="9" id="KW-1185">Reference proteome</keyword>
<dbReference type="SMART" id="SM00177">
    <property type="entry name" value="ARF"/>
    <property type="match status" value="1"/>
</dbReference>
<feature type="binding site" evidence="5">
    <location>
        <position position="69"/>
    </location>
    <ligand>
        <name>GTP</name>
        <dbReference type="ChEBI" id="CHEBI:37565"/>
    </ligand>
</feature>
<evidence type="ECO:0000256" key="2">
    <source>
        <dbReference type="ARBA" id="ARBA00022707"/>
    </source>
</evidence>
<gene>
    <name evidence="8" type="ORF">A3Q56_02866</name>
</gene>
<dbReference type="SUPFAM" id="SSF52540">
    <property type="entry name" value="P-loop containing nucleoside triphosphate hydrolases"/>
    <property type="match status" value="1"/>
</dbReference>
<evidence type="ECO:0000313" key="8">
    <source>
        <dbReference type="EMBL" id="OAF69380.1"/>
    </source>
</evidence>
<dbReference type="PRINTS" id="PR00328">
    <property type="entry name" value="SAR1GTPBP"/>
</dbReference>
<keyword evidence="4 5" id="KW-0342">GTP-binding</keyword>
<keyword evidence="2" id="KW-0449">Lipoprotein</keyword>
<dbReference type="SMART" id="SM00178">
    <property type="entry name" value="SAR"/>
    <property type="match status" value="1"/>
</dbReference>